<accession>A0A8J6UI77</accession>
<feature type="binding site" evidence="9">
    <location>
        <position position="110"/>
    </location>
    <ligand>
        <name>Zn(2+)</name>
        <dbReference type="ChEBI" id="CHEBI:29105"/>
    </ligand>
</feature>
<keyword evidence="12" id="KW-1185">Reference proteome</keyword>
<comment type="similarity">
    <text evidence="1 10">Belongs to the beta-class carbonic anhydrase family.</text>
</comment>
<feature type="binding site" evidence="9">
    <location>
        <position position="42"/>
    </location>
    <ligand>
        <name>Zn(2+)</name>
        <dbReference type="ChEBI" id="CHEBI:29105"/>
    </ligand>
</feature>
<dbReference type="Pfam" id="PF00484">
    <property type="entry name" value="Pro_CA"/>
    <property type="match status" value="1"/>
</dbReference>
<protein>
    <recommendedName>
        <fullName evidence="3 10">Carbonic anhydrase</fullName>
        <ecNumber evidence="2 10">4.2.1.1</ecNumber>
    </recommendedName>
    <alternativeName>
        <fullName evidence="7 10">Carbonate dehydratase</fullName>
    </alternativeName>
</protein>
<dbReference type="Proteomes" id="UP000632828">
    <property type="component" value="Unassembled WGS sequence"/>
</dbReference>
<dbReference type="GO" id="GO:0008270">
    <property type="term" value="F:zinc ion binding"/>
    <property type="evidence" value="ECO:0007669"/>
    <property type="project" value="UniProtKB-UniRule"/>
</dbReference>
<dbReference type="RefSeq" id="WP_191154763.1">
    <property type="nucleotide sequence ID" value="NZ_JACWUN010000006.1"/>
</dbReference>
<dbReference type="CDD" id="cd00884">
    <property type="entry name" value="beta_CA_cladeB"/>
    <property type="match status" value="1"/>
</dbReference>
<dbReference type="PANTHER" id="PTHR11002">
    <property type="entry name" value="CARBONIC ANHYDRASE"/>
    <property type="match status" value="1"/>
</dbReference>
<dbReference type="FunFam" id="3.40.1050.10:FF:000003">
    <property type="entry name" value="Carbonic anhydrase"/>
    <property type="match status" value="1"/>
</dbReference>
<dbReference type="InterPro" id="IPR015892">
    <property type="entry name" value="Carbonic_anhydrase_CS"/>
</dbReference>
<keyword evidence="5 9" id="KW-0862">Zinc</keyword>
<feature type="binding site" evidence="9">
    <location>
        <position position="107"/>
    </location>
    <ligand>
        <name>Zn(2+)</name>
        <dbReference type="ChEBI" id="CHEBI:29105"/>
    </ligand>
</feature>
<dbReference type="PROSITE" id="PS00705">
    <property type="entry name" value="PROK_CO2_ANHYDRASE_2"/>
    <property type="match status" value="1"/>
</dbReference>
<evidence type="ECO:0000256" key="1">
    <source>
        <dbReference type="ARBA" id="ARBA00006217"/>
    </source>
</evidence>
<evidence type="ECO:0000256" key="3">
    <source>
        <dbReference type="ARBA" id="ARBA00014628"/>
    </source>
</evidence>
<reference evidence="11" key="1">
    <citation type="submission" date="2020-09" db="EMBL/GenBank/DDBJ databases">
        <title>Pelobacter alkaliphilus sp. nov., a novel anaerobic arsenate-reducing bacterium from terrestrial mud volcano.</title>
        <authorList>
            <person name="Khomyakova M.A."/>
            <person name="Merkel A.Y."/>
            <person name="Slobodkin A.I."/>
        </authorList>
    </citation>
    <scope>NUCLEOTIDE SEQUENCE</scope>
    <source>
        <strain evidence="11">M08fum</strain>
    </source>
</reference>
<organism evidence="11 12">
    <name type="scientific">Pelovirga terrestris</name>
    <dbReference type="NCBI Taxonomy" id="2771352"/>
    <lineage>
        <taxon>Bacteria</taxon>
        <taxon>Pseudomonadati</taxon>
        <taxon>Thermodesulfobacteriota</taxon>
        <taxon>Desulfuromonadia</taxon>
        <taxon>Geobacterales</taxon>
        <taxon>Geobacteraceae</taxon>
        <taxon>Pelovirga</taxon>
    </lineage>
</organism>
<evidence type="ECO:0000256" key="9">
    <source>
        <dbReference type="PIRSR" id="PIRSR601765-1"/>
    </source>
</evidence>
<dbReference type="AlphaFoldDB" id="A0A8J6UI77"/>
<evidence type="ECO:0000256" key="6">
    <source>
        <dbReference type="ARBA" id="ARBA00023239"/>
    </source>
</evidence>
<dbReference type="InterPro" id="IPR036874">
    <property type="entry name" value="Carbonic_anhydrase_sf"/>
</dbReference>
<dbReference type="InterPro" id="IPR045066">
    <property type="entry name" value="Beta_CA_cladeB"/>
</dbReference>
<dbReference type="GO" id="GO:0015976">
    <property type="term" value="P:carbon utilization"/>
    <property type="evidence" value="ECO:0007669"/>
    <property type="project" value="InterPro"/>
</dbReference>
<evidence type="ECO:0000256" key="5">
    <source>
        <dbReference type="ARBA" id="ARBA00022833"/>
    </source>
</evidence>
<proteinExistence type="inferred from homology"/>
<keyword evidence="6 10" id="KW-0456">Lyase</keyword>
<dbReference type="SUPFAM" id="SSF53056">
    <property type="entry name" value="beta-carbonic anhydrase, cab"/>
    <property type="match status" value="1"/>
</dbReference>
<evidence type="ECO:0000256" key="10">
    <source>
        <dbReference type="RuleBase" id="RU003956"/>
    </source>
</evidence>
<evidence type="ECO:0000256" key="7">
    <source>
        <dbReference type="ARBA" id="ARBA00031969"/>
    </source>
</evidence>
<dbReference type="EC" id="4.2.1.1" evidence="2 10"/>
<dbReference type="InterPro" id="IPR001765">
    <property type="entry name" value="Carbonic_anhydrase"/>
</dbReference>
<evidence type="ECO:0000313" key="12">
    <source>
        <dbReference type="Proteomes" id="UP000632828"/>
    </source>
</evidence>
<sequence>MADVSKFLDGIGVFQKQHFGENAELATSLAAGQRPQALLIGCCDSRVDPALLTACAPGDLFILRNIANLVPPYVKSDAKSDDYHGVSSTIEYAVCYLNVSDIIILGHSQCGGINALMKSAKGEIAGEFISKWVSIAASARDKVLQDLVDAPEEKQLRACEKESILVSLKNLMTFPWVRERVNRGQLSLHGWYYNIGTGQLRCYNQLTAEFEILVERYSPPTEGQKVD</sequence>
<evidence type="ECO:0000313" key="11">
    <source>
        <dbReference type="EMBL" id="MBD1400350.1"/>
    </source>
</evidence>
<keyword evidence="4 9" id="KW-0479">Metal-binding</keyword>
<comment type="caution">
    <text evidence="11">The sequence shown here is derived from an EMBL/GenBank/DDBJ whole genome shotgun (WGS) entry which is preliminary data.</text>
</comment>
<name>A0A8J6UI77_9BACT</name>
<dbReference type="GO" id="GO:0004089">
    <property type="term" value="F:carbonate dehydratase activity"/>
    <property type="evidence" value="ECO:0007669"/>
    <property type="project" value="UniProtKB-UniRule"/>
</dbReference>
<dbReference type="Gene3D" id="3.40.1050.10">
    <property type="entry name" value="Carbonic anhydrase"/>
    <property type="match status" value="1"/>
</dbReference>
<comment type="function">
    <text evidence="10">Reversible hydration of carbon dioxide.</text>
</comment>
<dbReference type="SMART" id="SM00947">
    <property type="entry name" value="Pro_CA"/>
    <property type="match status" value="1"/>
</dbReference>
<comment type="catalytic activity">
    <reaction evidence="8 10">
        <text>hydrogencarbonate + H(+) = CO2 + H2O</text>
        <dbReference type="Rhea" id="RHEA:10748"/>
        <dbReference type="ChEBI" id="CHEBI:15377"/>
        <dbReference type="ChEBI" id="CHEBI:15378"/>
        <dbReference type="ChEBI" id="CHEBI:16526"/>
        <dbReference type="ChEBI" id="CHEBI:17544"/>
        <dbReference type="EC" id="4.2.1.1"/>
    </reaction>
</comment>
<evidence type="ECO:0000256" key="4">
    <source>
        <dbReference type="ARBA" id="ARBA00022723"/>
    </source>
</evidence>
<gene>
    <name evidence="11" type="ORF">ICT70_06675</name>
</gene>
<evidence type="ECO:0000256" key="2">
    <source>
        <dbReference type="ARBA" id="ARBA00012925"/>
    </source>
</evidence>
<dbReference type="EMBL" id="JACWUN010000006">
    <property type="protein sequence ID" value="MBD1400350.1"/>
    <property type="molecule type" value="Genomic_DNA"/>
</dbReference>
<evidence type="ECO:0000256" key="8">
    <source>
        <dbReference type="ARBA" id="ARBA00048348"/>
    </source>
</evidence>
<comment type="cofactor">
    <cofactor evidence="9">
        <name>Zn(2+)</name>
        <dbReference type="ChEBI" id="CHEBI:29105"/>
    </cofactor>
    <text evidence="9">Binds 1 zinc ion per subunit.</text>
</comment>
<dbReference type="PANTHER" id="PTHR11002:SF76">
    <property type="entry name" value="CARBONIC ANHYDRASE"/>
    <property type="match status" value="1"/>
</dbReference>
<feature type="binding site" evidence="9">
    <location>
        <position position="44"/>
    </location>
    <ligand>
        <name>Zn(2+)</name>
        <dbReference type="ChEBI" id="CHEBI:29105"/>
    </ligand>
</feature>